<comment type="caution">
    <text evidence="1">The sequence shown here is derived from an EMBL/GenBank/DDBJ whole genome shotgun (WGS) entry which is preliminary data.</text>
</comment>
<organism evidence="1 2">
    <name type="scientific">Bacteroides nordii</name>
    <dbReference type="NCBI Taxonomy" id="291645"/>
    <lineage>
        <taxon>Bacteria</taxon>
        <taxon>Pseudomonadati</taxon>
        <taxon>Bacteroidota</taxon>
        <taxon>Bacteroidia</taxon>
        <taxon>Bacteroidales</taxon>
        <taxon>Bacteroidaceae</taxon>
        <taxon>Bacteroides</taxon>
    </lineage>
</organism>
<dbReference type="Gene3D" id="1.25.40.810">
    <property type="entry name" value="UpxZ"/>
    <property type="match status" value="1"/>
</dbReference>
<reference evidence="1 2" key="1">
    <citation type="submission" date="2018-08" db="EMBL/GenBank/DDBJ databases">
        <title>A genome reference for cultivated species of the human gut microbiota.</title>
        <authorList>
            <person name="Zou Y."/>
            <person name="Xue W."/>
            <person name="Luo G."/>
        </authorList>
    </citation>
    <scope>NUCLEOTIDE SEQUENCE [LARGE SCALE GENOMIC DNA]</scope>
    <source>
        <strain evidence="1 2">AM40-30BH</strain>
    </source>
</reference>
<evidence type="ECO:0000313" key="1">
    <source>
        <dbReference type="EMBL" id="RHB33471.1"/>
    </source>
</evidence>
<gene>
    <name evidence="1" type="ORF">DW888_15955</name>
</gene>
<name>A0A413VIR7_9BACE</name>
<dbReference type="Proteomes" id="UP000284379">
    <property type="component" value="Unassembled WGS sequence"/>
</dbReference>
<dbReference type="AlphaFoldDB" id="A0A413VIR7"/>
<dbReference type="GeneID" id="69503657"/>
<accession>A0A413VIR7</accession>
<dbReference type="EMBL" id="QSGO01000015">
    <property type="protein sequence ID" value="RHB33471.1"/>
    <property type="molecule type" value="Genomic_DNA"/>
</dbReference>
<protein>
    <submittedName>
        <fullName evidence="1">Transcriptional regulator</fullName>
    </submittedName>
</protein>
<dbReference type="InterPro" id="IPR010570">
    <property type="entry name" value="UpxZ_fam"/>
</dbReference>
<sequence length="161" mass="18691">MLSFQSQVDTLYRTTRDLLNMGFDGTPLYSNEFCALNTEVYRQAEALFVLRGSNIEEEAQRCYVLLTAYHATIYDHGNKNLKIQSLLDRSWQLFEQLPASLLKCQLLVACYSEVFDEDLAQEAHAIMNSWTGREWTKAECEVSDYLDSLETNPWPDWEIVE</sequence>
<dbReference type="RefSeq" id="WP_025867911.1">
    <property type="nucleotide sequence ID" value="NZ_BMBN01000027.1"/>
</dbReference>
<proteinExistence type="predicted"/>
<dbReference type="Pfam" id="PF06603">
    <property type="entry name" value="UpxZ"/>
    <property type="match status" value="1"/>
</dbReference>
<evidence type="ECO:0000313" key="2">
    <source>
        <dbReference type="Proteomes" id="UP000284379"/>
    </source>
</evidence>
<dbReference type="InterPro" id="IPR038533">
    <property type="entry name" value="UpxZ_sf"/>
</dbReference>